<feature type="compositionally biased region" description="Polar residues" evidence="1">
    <location>
        <begin position="159"/>
        <end position="179"/>
    </location>
</feature>
<dbReference type="RefSeq" id="XP_007743320.1">
    <property type="nucleotide sequence ID" value="XM_007745130.1"/>
</dbReference>
<comment type="caution">
    <text evidence="2">The sequence shown here is derived from an EMBL/GenBank/DDBJ whole genome shotgun (WGS) entry which is preliminary data.</text>
</comment>
<name>W9WUZ7_9EURO</name>
<evidence type="ECO:0000313" key="3">
    <source>
        <dbReference type="Proteomes" id="UP000019471"/>
    </source>
</evidence>
<proteinExistence type="predicted"/>
<evidence type="ECO:0000256" key="1">
    <source>
        <dbReference type="SAM" id="MobiDB-lite"/>
    </source>
</evidence>
<dbReference type="Proteomes" id="UP000019471">
    <property type="component" value="Unassembled WGS sequence"/>
</dbReference>
<dbReference type="HOGENOM" id="CLU_612541_0_0_1"/>
<evidence type="ECO:0000313" key="2">
    <source>
        <dbReference type="EMBL" id="EXJ72022.1"/>
    </source>
</evidence>
<feature type="compositionally biased region" description="Basic and acidic residues" evidence="1">
    <location>
        <begin position="145"/>
        <end position="154"/>
    </location>
</feature>
<feature type="compositionally biased region" description="Basic and acidic residues" evidence="1">
    <location>
        <begin position="105"/>
        <end position="117"/>
    </location>
</feature>
<feature type="region of interest" description="Disordered" evidence="1">
    <location>
        <begin position="105"/>
        <end position="215"/>
    </location>
</feature>
<feature type="compositionally biased region" description="Acidic residues" evidence="1">
    <location>
        <begin position="118"/>
        <end position="133"/>
    </location>
</feature>
<feature type="region of interest" description="Disordered" evidence="1">
    <location>
        <begin position="253"/>
        <end position="305"/>
    </location>
</feature>
<organism evidence="2 3">
    <name type="scientific">Cladophialophora psammophila CBS 110553</name>
    <dbReference type="NCBI Taxonomy" id="1182543"/>
    <lineage>
        <taxon>Eukaryota</taxon>
        <taxon>Fungi</taxon>
        <taxon>Dikarya</taxon>
        <taxon>Ascomycota</taxon>
        <taxon>Pezizomycotina</taxon>
        <taxon>Eurotiomycetes</taxon>
        <taxon>Chaetothyriomycetidae</taxon>
        <taxon>Chaetothyriales</taxon>
        <taxon>Herpotrichiellaceae</taxon>
        <taxon>Cladophialophora</taxon>
    </lineage>
</organism>
<gene>
    <name evidence="2" type="ORF">A1O5_04525</name>
</gene>
<accession>W9WUZ7</accession>
<protein>
    <submittedName>
        <fullName evidence="2">Uncharacterized protein</fullName>
    </submittedName>
</protein>
<dbReference type="GeneID" id="19189247"/>
<keyword evidence="3" id="KW-1185">Reference proteome</keyword>
<feature type="compositionally biased region" description="Basic and acidic residues" evidence="1">
    <location>
        <begin position="257"/>
        <end position="272"/>
    </location>
</feature>
<sequence length="445" mass="49592">MPRPRRTLERGRGPNISNLSQMLGFTDTKVLPKVLFDFWSPIFPHGRLADATDEQLAKLADDFLEKKGSDLWSVRGRGPVYPDDKDKDIKPKIFEILKRQRRNQLDVRMKRDRRQTVDSEEPPGEDDDGDYPEDDRASTVNPAERAVEGRRELNDNEADTTPPTVASSSAQPTSTSNPFHQPGVRVVYLAKRTDAPDTVQAQSSRAHSAPAVNPQKRGFEEMSADVSPAVPTATTQHATSYKRLVPENAFLALPAGKEARSNHKRPTVEDKSPGPNSTQSQSKRLSAGESHKLGPIGQNTLLERNPRTTDDTHRLIHGNGVAISYPSSPPDNGIGYPAATNRYQNASQARQNEPSDQELRADEQAESISYDIFQNNYSVDLHKVPGLLRFLLKHCEDNIIQNRQKMRDGLTAEDRLSARSSFFALREMLNALQGEGLRVGAQLNY</sequence>
<dbReference type="EMBL" id="AMGX01000006">
    <property type="protein sequence ID" value="EXJ72022.1"/>
    <property type="molecule type" value="Genomic_DNA"/>
</dbReference>
<feature type="compositionally biased region" description="Polar residues" evidence="1">
    <location>
        <begin position="274"/>
        <end position="284"/>
    </location>
</feature>
<reference evidence="2 3" key="1">
    <citation type="submission" date="2013-03" db="EMBL/GenBank/DDBJ databases">
        <title>The Genome Sequence of Cladophialophora psammophila CBS 110553.</title>
        <authorList>
            <consortium name="The Broad Institute Genomics Platform"/>
            <person name="Cuomo C."/>
            <person name="de Hoog S."/>
            <person name="Gorbushina A."/>
            <person name="Walker B."/>
            <person name="Young S.K."/>
            <person name="Zeng Q."/>
            <person name="Gargeya S."/>
            <person name="Fitzgerald M."/>
            <person name="Haas B."/>
            <person name="Abouelleil A."/>
            <person name="Allen A.W."/>
            <person name="Alvarado L."/>
            <person name="Arachchi H.M."/>
            <person name="Berlin A.M."/>
            <person name="Chapman S.B."/>
            <person name="Gainer-Dewar J."/>
            <person name="Goldberg J."/>
            <person name="Griggs A."/>
            <person name="Gujja S."/>
            <person name="Hansen M."/>
            <person name="Howarth C."/>
            <person name="Imamovic A."/>
            <person name="Ireland A."/>
            <person name="Larimer J."/>
            <person name="McCowan C."/>
            <person name="Murphy C."/>
            <person name="Pearson M."/>
            <person name="Poon T.W."/>
            <person name="Priest M."/>
            <person name="Roberts A."/>
            <person name="Saif S."/>
            <person name="Shea T."/>
            <person name="Sisk P."/>
            <person name="Sykes S."/>
            <person name="Wortman J."/>
            <person name="Nusbaum C."/>
            <person name="Birren B."/>
        </authorList>
    </citation>
    <scope>NUCLEOTIDE SEQUENCE [LARGE SCALE GENOMIC DNA]</scope>
    <source>
        <strain evidence="2 3">CBS 110553</strain>
    </source>
</reference>
<dbReference type="OrthoDB" id="10508554at2759"/>
<dbReference type="AlphaFoldDB" id="W9WUZ7"/>